<accession>A0A2A2IAT8</accession>
<evidence type="ECO:0000256" key="1">
    <source>
        <dbReference type="ARBA" id="ARBA00006484"/>
    </source>
</evidence>
<proteinExistence type="inferred from homology"/>
<comment type="similarity">
    <text evidence="1 4">Belongs to the short-chain dehydrogenases/reductases (SDR) family.</text>
</comment>
<evidence type="ECO:0000256" key="4">
    <source>
        <dbReference type="RuleBase" id="RU000363"/>
    </source>
</evidence>
<reference evidence="5 6" key="1">
    <citation type="submission" date="2017-08" db="EMBL/GenBank/DDBJ databases">
        <title>Virgibacillus indicus sp. nov. and Virgibacillus profoundi sp. nov, two moderately halophilic bacteria isolated from marine sediment by using the Microfluidic Streak Plate.</title>
        <authorList>
            <person name="Xu B."/>
            <person name="Hu B."/>
            <person name="Wang J."/>
            <person name="Zhu Y."/>
            <person name="Huang L."/>
            <person name="Du W."/>
            <person name="Huang Y."/>
        </authorList>
    </citation>
    <scope>NUCLEOTIDE SEQUENCE [LARGE SCALE GENOMIC DNA]</scope>
    <source>
        <strain evidence="5 6">IO3-P3-H5</strain>
    </source>
</reference>
<protein>
    <submittedName>
        <fullName evidence="5">Alcohol dehydrogenase</fullName>
    </submittedName>
</protein>
<dbReference type="PRINTS" id="PR00081">
    <property type="entry name" value="GDHRDH"/>
</dbReference>
<keyword evidence="2" id="KW-0521">NADP</keyword>
<dbReference type="InterPro" id="IPR002347">
    <property type="entry name" value="SDR_fam"/>
</dbReference>
<keyword evidence="3" id="KW-0560">Oxidoreductase</keyword>
<dbReference type="AlphaFoldDB" id="A0A2A2IAT8"/>
<dbReference type="CDD" id="cd05233">
    <property type="entry name" value="SDR_c"/>
    <property type="match status" value="1"/>
</dbReference>
<keyword evidence="6" id="KW-1185">Reference proteome</keyword>
<dbReference type="Pfam" id="PF00106">
    <property type="entry name" value="adh_short"/>
    <property type="match status" value="1"/>
</dbReference>
<evidence type="ECO:0000313" key="5">
    <source>
        <dbReference type="EMBL" id="PAV28404.1"/>
    </source>
</evidence>
<dbReference type="EMBL" id="NPOA01000013">
    <property type="protein sequence ID" value="PAV28404.1"/>
    <property type="molecule type" value="Genomic_DNA"/>
</dbReference>
<dbReference type="InterPro" id="IPR036291">
    <property type="entry name" value="NAD(P)-bd_dom_sf"/>
</dbReference>
<organism evidence="5 6">
    <name type="scientific">Virgibacillus profundi</name>
    <dbReference type="NCBI Taxonomy" id="2024555"/>
    <lineage>
        <taxon>Bacteria</taxon>
        <taxon>Bacillati</taxon>
        <taxon>Bacillota</taxon>
        <taxon>Bacilli</taxon>
        <taxon>Bacillales</taxon>
        <taxon>Bacillaceae</taxon>
        <taxon>Virgibacillus</taxon>
    </lineage>
</organism>
<dbReference type="PRINTS" id="PR00080">
    <property type="entry name" value="SDRFAMILY"/>
</dbReference>
<dbReference type="Gene3D" id="3.40.50.720">
    <property type="entry name" value="NAD(P)-binding Rossmann-like Domain"/>
    <property type="match status" value="1"/>
</dbReference>
<dbReference type="OrthoDB" id="9775296at2"/>
<evidence type="ECO:0000256" key="2">
    <source>
        <dbReference type="ARBA" id="ARBA00022857"/>
    </source>
</evidence>
<name>A0A2A2IAT8_9BACI</name>
<dbReference type="Proteomes" id="UP000218887">
    <property type="component" value="Unassembled WGS sequence"/>
</dbReference>
<sequence length="229" mass="25096">MNKEHAVITGAGSGLGSSLAQKLSEQGFSISLLGRTKPKLEQIAKNLSSAYSIYEVDISSYAQVQETFKTIYKDHGQVDILINNAGLGVFKLAEDIDNKAIDDMIDINLKGTIYCTQAVLPRMKEKNEGTIVNVISTAGLEGKVNESVYCASKFGVKGFTESLLVELEDSAIKVLAAYMGGMKTPFWDGIHKEEDIQHLMEPDDVADIILANIKPRRNLNVKEVTIKNK</sequence>
<dbReference type="PANTHER" id="PTHR43391:SF14">
    <property type="entry name" value="DEHYDROGENASE_REDUCTASE SDR FAMILY PROTEIN 7-LIKE"/>
    <property type="match status" value="1"/>
</dbReference>
<dbReference type="PANTHER" id="PTHR43391">
    <property type="entry name" value="RETINOL DEHYDROGENASE-RELATED"/>
    <property type="match status" value="1"/>
</dbReference>
<dbReference type="GO" id="GO:0016491">
    <property type="term" value="F:oxidoreductase activity"/>
    <property type="evidence" value="ECO:0007669"/>
    <property type="project" value="UniProtKB-KW"/>
</dbReference>
<gene>
    <name evidence="5" type="ORF">CIL05_17375</name>
</gene>
<comment type="caution">
    <text evidence="5">The sequence shown here is derived from an EMBL/GenBank/DDBJ whole genome shotgun (WGS) entry which is preliminary data.</text>
</comment>
<dbReference type="SUPFAM" id="SSF51735">
    <property type="entry name" value="NAD(P)-binding Rossmann-fold domains"/>
    <property type="match status" value="1"/>
</dbReference>
<evidence type="ECO:0000313" key="6">
    <source>
        <dbReference type="Proteomes" id="UP000218887"/>
    </source>
</evidence>
<dbReference type="RefSeq" id="WP_095656820.1">
    <property type="nucleotide sequence ID" value="NZ_NPOA01000013.1"/>
</dbReference>
<evidence type="ECO:0000256" key="3">
    <source>
        <dbReference type="ARBA" id="ARBA00023002"/>
    </source>
</evidence>